<dbReference type="EMBL" id="GBXM01068947">
    <property type="protein sequence ID" value="JAH39630.1"/>
    <property type="molecule type" value="Transcribed_RNA"/>
</dbReference>
<evidence type="ECO:0000313" key="1">
    <source>
        <dbReference type="EMBL" id="JAH39630.1"/>
    </source>
</evidence>
<organism evidence="1">
    <name type="scientific">Anguilla anguilla</name>
    <name type="common">European freshwater eel</name>
    <name type="synonym">Muraena anguilla</name>
    <dbReference type="NCBI Taxonomy" id="7936"/>
    <lineage>
        <taxon>Eukaryota</taxon>
        <taxon>Metazoa</taxon>
        <taxon>Chordata</taxon>
        <taxon>Craniata</taxon>
        <taxon>Vertebrata</taxon>
        <taxon>Euteleostomi</taxon>
        <taxon>Actinopterygii</taxon>
        <taxon>Neopterygii</taxon>
        <taxon>Teleostei</taxon>
        <taxon>Anguilliformes</taxon>
        <taxon>Anguillidae</taxon>
        <taxon>Anguilla</taxon>
    </lineage>
</organism>
<accession>A0A0E9SG12</accession>
<protein>
    <submittedName>
        <fullName evidence="1">Uncharacterized protein</fullName>
    </submittedName>
</protein>
<sequence>MNTSVVRKLRPNCSSFYVTPSRLLPSTAWIYAPTVM</sequence>
<reference evidence="1" key="1">
    <citation type="submission" date="2014-11" db="EMBL/GenBank/DDBJ databases">
        <authorList>
            <person name="Amaro Gonzalez C."/>
        </authorList>
    </citation>
    <scope>NUCLEOTIDE SEQUENCE</scope>
</reference>
<reference evidence="1" key="2">
    <citation type="journal article" date="2015" name="Fish Shellfish Immunol.">
        <title>Early steps in the European eel (Anguilla anguilla)-Vibrio vulnificus interaction in the gills: Role of the RtxA13 toxin.</title>
        <authorList>
            <person name="Callol A."/>
            <person name="Pajuelo D."/>
            <person name="Ebbesson L."/>
            <person name="Teles M."/>
            <person name="MacKenzie S."/>
            <person name="Amaro C."/>
        </authorList>
    </citation>
    <scope>NUCLEOTIDE SEQUENCE</scope>
</reference>
<dbReference type="AlphaFoldDB" id="A0A0E9SG12"/>
<proteinExistence type="predicted"/>
<name>A0A0E9SG12_ANGAN</name>